<evidence type="ECO:0000256" key="3">
    <source>
        <dbReference type="ARBA" id="ARBA00004613"/>
    </source>
</evidence>
<comment type="cofactor">
    <cofactor evidence="17 20">
        <name>heme b</name>
        <dbReference type="ChEBI" id="CHEBI:60344"/>
    </cofactor>
    <text evidence="17 20">Binds 1 heme b (iron(II)-protoporphyrin IX) group per subunit.</text>
</comment>
<evidence type="ECO:0000256" key="4">
    <source>
        <dbReference type="ARBA" id="ARBA00006873"/>
    </source>
</evidence>
<comment type="similarity">
    <text evidence="4">Belongs to the peroxidase family. Ascorbate peroxidase subfamily.</text>
</comment>
<dbReference type="CDD" id="cd00693">
    <property type="entry name" value="secretory_peroxidase"/>
    <property type="match status" value="1"/>
</dbReference>
<dbReference type="GO" id="GO:0005576">
    <property type="term" value="C:extracellular region"/>
    <property type="evidence" value="ECO:0007669"/>
    <property type="project" value="UniProtKB-SubCell"/>
</dbReference>
<dbReference type="Proteomes" id="UP001163823">
    <property type="component" value="Chromosome 8"/>
</dbReference>
<evidence type="ECO:0000256" key="9">
    <source>
        <dbReference type="ARBA" id="ARBA00022729"/>
    </source>
</evidence>
<feature type="binding site" evidence="16">
    <location>
        <position position="190"/>
    </location>
    <ligand>
        <name>substrate</name>
    </ligand>
</feature>
<evidence type="ECO:0000256" key="11">
    <source>
        <dbReference type="ARBA" id="ARBA00023002"/>
    </source>
</evidence>
<evidence type="ECO:0000256" key="5">
    <source>
        <dbReference type="ARBA" id="ARBA00012313"/>
    </source>
</evidence>
<feature type="domain" description="Plant heme peroxidase family profile" evidence="22">
    <location>
        <begin position="54"/>
        <end position="347"/>
    </location>
</feature>
<evidence type="ECO:0000256" key="13">
    <source>
        <dbReference type="ARBA" id="ARBA00023157"/>
    </source>
</evidence>
<dbReference type="EMBL" id="JARAOO010000008">
    <property type="protein sequence ID" value="KAJ7959563.1"/>
    <property type="molecule type" value="Genomic_DNA"/>
</dbReference>
<dbReference type="InterPro" id="IPR010255">
    <property type="entry name" value="Haem_peroxidase_sf"/>
</dbReference>
<dbReference type="PANTHER" id="PTHR31388">
    <property type="entry name" value="PEROXIDASE 72-RELATED"/>
    <property type="match status" value="1"/>
</dbReference>
<feature type="binding site" evidence="17">
    <location>
        <position position="267"/>
    </location>
    <ligand>
        <name>Ca(2+)</name>
        <dbReference type="ChEBI" id="CHEBI:29108"/>
        <label>2</label>
    </ligand>
</feature>
<feature type="binding site" evidence="17">
    <location>
        <position position="96"/>
    </location>
    <ligand>
        <name>Ca(2+)</name>
        <dbReference type="ChEBI" id="CHEBI:29108"/>
        <label>1</label>
    </ligand>
</feature>
<keyword evidence="6 20" id="KW-0575">Peroxidase</keyword>
<dbReference type="InterPro" id="IPR033905">
    <property type="entry name" value="Secretory_peroxidase"/>
</dbReference>
<evidence type="ECO:0000256" key="2">
    <source>
        <dbReference type="ARBA" id="ARBA00002322"/>
    </source>
</evidence>
<evidence type="ECO:0000256" key="17">
    <source>
        <dbReference type="PIRSR" id="PIRSR600823-3"/>
    </source>
</evidence>
<feature type="binding site" evidence="17">
    <location>
        <position position="105"/>
    </location>
    <ligand>
        <name>Ca(2+)</name>
        <dbReference type="ChEBI" id="CHEBI:29108"/>
        <label>1</label>
    </ligand>
</feature>
<comment type="cofactor">
    <cofactor evidence="17 20">
        <name>Ca(2+)</name>
        <dbReference type="ChEBI" id="CHEBI:29108"/>
    </cofactor>
    <text evidence="17 20">Binds 2 calcium ions per subunit.</text>
</comment>
<keyword evidence="10 17" id="KW-0106">Calcium</keyword>
<dbReference type="PROSITE" id="PS00435">
    <property type="entry name" value="PEROXIDASE_1"/>
    <property type="match status" value="1"/>
</dbReference>
<keyword evidence="20" id="KW-0376">Hydrogen peroxide</keyword>
<evidence type="ECO:0000256" key="8">
    <source>
        <dbReference type="ARBA" id="ARBA00022723"/>
    </source>
</evidence>
<dbReference type="Gene3D" id="1.10.520.10">
    <property type="match status" value="1"/>
</dbReference>
<feature type="site" description="Transition state stabilizer" evidence="18">
    <location>
        <position position="91"/>
    </location>
</feature>
<evidence type="ECO:0000256" key="15">
    <source>
        <dbReference type="PIRSR" id="PIRSR600823-1"/>
    </source>
</evidence>
<dbReference type="FunFam" id="1.10.520.10:FF:000009">
    <property type="entry name" value="Peroxidase"/>
    <property type="match status" value="1"/>
</dbReference>
<keyword evidence="8 17" id="KW-0479">Metal-binding</keyword>
<evidence type="ECO:0000313" key="23">
    <source>
        <dbReference type="EMBL" id="KAJ7959563.1"/>
    </source>
</evidence>
<dbReference type="SUPFAM" id="SSF48113">
    <property type="entry name" value="Heme-dependent peroxidases"/>
    <property type="match status" value="1"/>
</dbReference>
<dbReference type="GO" id="GO:0046872">
    <property type="term" value="F:metal ion binding"/>
    <property type="evidence" value="ECO:0007669"/>
    <property type="project" value="UniProtKB-UniRule"/>
</dbReference>
<keyword evidence="14" id="KW-0325">Glycoprotein</keyword>
<dbReference type="InterPro" id="IPR000823">
    <property type="entry name" value="Peroxidase_pln"/>
</dbReference>
<feature type="binding site" evidence="17">
    <location>
        <position position="270"/>
    </location>
    <ligand>
        <name>Ca(2+)</name>
        <dbReference type="ChEBI" id="CHEBI:29108"/>
        <label>2</label>
    </ligand>
</feature>
<keyword evidence="11 20" id="KW-0560">Oxidoreductase</keyword>
<comment type="catalytic activity">
    <reaction evidence="1 20">
        <text>2 a phenolic donor + H2O2 = 2 a phenolic radical donor + 2 H2O</text>
        <dbReference type="Rhea" id="RHEA:56136"/>
        <dbReference type="ChEBI" id="CHEBI:15377"/>
        <dbReference type="ChEBI" id="CHEBI:16240"/>
        <dbReference type="ChEBI" id="CHEBI:139520"/>
        <dbReference type="ChEBI" id="CHEBI:139521"/>
        <dbReference type="EC" id="1.11.1.7"/>
    </reaction>
</comment>
<dbReference type="AlphaFoldDB" id="A0AAD7PL34"/>
<name>A0AAD7PL34_QUISA</name>
<evidence type="ECO:0000256" key="10">
    <source>
        <dbReference type="ARBA" id="ARBA00022837"/>
    </source>
</evidence>
<dbReference type="Gene3D" id="1.10.420.10">
    <property type="entry name" value="Peroxidase, domain 2"/>
    <property type="match status" value="1"/>
</dbReference>
<evidence type="ECO:0000256" key="7">
    <source>
        <dbReference type="ARBA" id="ARBA00022617"/>
    </source>
</evidence>
<dbReference type="PANTHER" id="PTHR31388:SF24">
    <property type="entry name" value="PEROXIDASE 52"/>
    <property type="match status" value="1"/>
</dbReference>
<comment type="similarity">
    <text evidence="20">Belongs to the peroxidase family. Classical plant (class III) peroxidase subfamily.</text>
</comment>
<evidence type="ECO:0000313" key="24">
    <source>
        <dbReference type="Proteomes" id="UP001163823"/>
    </source>
</evidence>
<gene>
    <name evidence="23" type="ORF">O6P43_020124</name>
</gene>
<dbReference type="InterPro" id="IPR002016">
    <property type="entry name" value="Haem_peroxidase"/>
</dbReference>
<keyword evidence="9" id="KW-0732">Signal</keyword>
<dbReference type="PRINTS" id="PR00461">
    <property type="entry name" value="PLPEROXIDASE"/>
</dbReference>
<dbReference type="FunFam" id="1.10.420.10:FF:000006">
    <property type="entry name" value="Peroxidase"/>
    <property type="match status" value="1"/>
</dbReference>
<accession>A0AAD7PL34</accession>
<dbReference type="PRINTS" id="PR00458">
    <property type="entry name" value="PEROXIDASE"/>
</dbReference>
<organism evidence="23 24">
    <name type="scientific">Quillaja saponaria</name>
    <name type="common">Soap bark tree</name>
    <dbReference type="NCBI Taxonomy" id="32244"/>
    <lineage>
        <taxon>Eukaryota</taxon>
        <taxon>Viridiplantae</taxon>
        <taxon>Streptophyta</taxon>
        <taxon>Embryophyta</taxon>
        <taxon>Tracheophyta</taxon>
        <taxon>Spermatophyta</taxon>
        <taxon>Magnoliopsida</taxon>
        <taxon>eudicotyledons</taxon>
        <taxon>Gunneridae</taxon>
        <taxon>Pentapetalae</taxon>
        <taxon>rosids</taxon>
        <taxon>fabids</taxon>
        <taxon>Fabales</taxon>
        <taxon>Quillajaceae</taxon>
        <taxon>Quillaja</taxon>
    </lineage>
</organism>
<dbReference type="PROSITE" id="PS00436">
    <property type="entry name" value="PEROXIDASE_2"/>
    <property type="match status" value="1"/>
</dbReference>
<keyword evidence="13 19" id="KW-1015">Disulfide bond</keyword>
<keyword evidence="24" id="KW-1185">Reference proteome</keyword>
<feature type="disulfide bond" evidence="19">
    <location>
        <begin position="97"/>
        <end position="102"/>
    </location>
</feature>
<evidence type="ECO:0000256" key="18">
    <source>
        <dbReference type="PIRSR" id="PIRSR600823-4"/>
    </source>
</evidence>
<feature type="binding site" description="axial binding residue" evidence="17">
    <location>
        <position position="220"/>
    </location>
    <ligand>
        <name>heme b</name>
        <dbReference type="ChEBI" id="CHEBI:60344"/>
    </ligand>
    <ligandPart>
        <name>Fe</name>
        <dbReference type="ChEBI" id="CHEBI:18248"/>
    </ligandPart>
</feature>
<dbReference type="PROSITE" id="PS50873">
    <property type="entry name" value="PEROXIDASE_4"/>
    <property type="match status" value="1"/>
</dbReference>
<sequence>MKCLLRFLYIHITLDLKHSSFYSHFNTIPSMASFPSSLVTLVLLVLLFGSTNAQLSTNFYSKSCPKLLNTVKSTVHSAISKEARMGASLLRLFFHDCFVNGCDGSILLDDTSSFTGEKNAAPNRNSARGFEVIDSIKSAVEKVCPGVVSCADILAVTARDSVLGGPNWNVKLGRRDARTASQAAANNSIPPPTSNLNQLISRFNALGLSTKDLVALSGSHTIGQARCTNFRARIYNETNIDTSFSQTRQSNCPRTSGSGDNNLAPLDLQTPTAFDNNYFKNLIQKKGLLHSDQQLFNGGSTDSIVRTYSSAQSTFTSDFPKAMIKMGDIKPLTGSQGEIRKNCRRLN</sequence>
<feature type="binding site" evidence="17">
    <location>
        <position position="221"/>
    </location>
    <ligand>
        <name>Ca(2+)</name>
        <dbReference type="ChEBI" id="CHEBI:29108"/>
        <label>2</label>
    </ligand>
</feature>
<evidence type="ECO:0000256" key="21">
    <source>
        <dbReference type="SAM" id="MobiDB-lite"/>
    </source>
</evidence>
<dbReference type="InterPro" id="IPR019794">
    <property type="entry name" value="Peroxidases_AS"/>
</dbReference>
<protein>
    <recommendedName>
        <fullName evidence="5 20">Peroxidase</fullName>
        <ecNumber evidence="5 20">1.11.1.7</ecNumber>
    </recommendedName>
</protein>
<feature type="binding site" evidence="17">
    <location>
        <position position="99"/>
    </location>
    <ligand>
        <name>Ca(2+)</name>
        <dbReference type="ChEBI" id="CHEBI:29108"/>
        <label>1</label>
    </ligand>
</feature>
<feature type="binding site" evidence="17">
    <location>
        <position position="103"/>
    </location>
    <ligand>
        <name>Ca(2+)</name>
        <dbReference type="ChEBI" id="CHEBI:29108"/>
        <label>1</label>
    </ligand>
</feature>
<proteinExistence type="inferred from homology"/>
<comment type="function">
    <text evidence="2">Removal of H(2)O(2), oxidation of toxic reductants, biosynthesis and degradation of lignin, suberization, auxin catabolism, response to environmental stresses such as wounding, pathogen attack and oxidative stress. These functions might be dependent on each isozyme/isoform in each plant tissue.</text>
</comment>
<dbReference type="GO" id="GO:0042744">
    <property type="term" value="P:hydrogen peroxide catabolic process"/>
    <property type="evidence" value="ECO:0007669"/>
    <property type="project" value="UniProtKB-KW"/>
</dbReference>
<dbReference type="KEGG" id="qsa:O6P43_020124"/>
<feature type="binding site" evidence="17">
    <location>
        <position position="117"/>
    </location>
    <ligand>
        <name>Ca(2+)</name>
        <dbReference type="ChEBI" id="CHEBI:29108"/>
        <label>1</label>
    </ligand>
</feature>
<reference evidence="23" key="1">
    <citation type="journal article" date="2023" name="Science">
        <title>Elucidation of the pathway for biosynthesis of saponin adjuvants from the soapbark tree.</title>
        <authorList>
            <person name="Reed J."/>
            <person name="Orme A."/>
            <person name="El-Demerdash A."/>
            <person name="Owen C."/>
            <person name="Martin L.B.B."/>
            <person name="Misra R.C."/>
            <person name="Kikuchi S."/>
            <person name="Rejzek M."/>
            <person name="Martin A.C."/>
            <person name="Harkess A."/>
            <person name="Leebens-Mack J."/>
            <person name="Louveau T."/>
            <person name="Stephenson M.J."/>
            <person name="Osbourn A."/>
        </authorList>
    </citation>
    <scope>NUCLEOTIDE SEQUENCE</scope>
    <source>
        <strain evidence="23">S10</strain>
    </source>
</reference>
<keyword evidence="7 20" id="KW-0349">Heme</keyword>
<feature type="binding site" evidence="17">
    <location>
        <position position="101"/>
    </location>
    <ligand>
        <name>Ca(2+)</name>
        <dbReference type="ChEBI" id="CHEBI:29108"/>
        <label>1</label>
    </ligand>
</feature>
<evidence type="ECO:0000256" key="20">
    <source>
        <dbReference type="RuleBase" id="RU362060"/>
    </source>
</evidence>
<evidence type="ECO:0000259" key="22">
    <source>
        <dbReference type="PROSITE" id="PS50873"/>
    </source>
</evidence>
<dbReference type="GO" id="GO:0020037">
    <property type="term" value="F:heme binding"/>
    <property type="evidence" value="ECO:0007669"/>
    <property type="project" value="UniProtKB-UniRule"/>
</dbReference>
<dbReference type="EC" id="1.11.1.7" evidence="5 20"/>
<feature type="binding site" evidence="17">
    <location>
        <position position="275"/>
    </location>
    <ligand>
        <name>Ca(2+)</name>
        <dbReference type="ChEBI" id="CHEBI:29108"/>
        <label>2</label>
    </ligand>
</feature>
<comment type="subcellular location">
    <subcellularLocation>
        <location evidence="3 20">Secreted</location>
    </subcellularLocation>
</comment>
<dbReference type="Pfam" id="PF00141">
    <property type="entry name" value="peroxidase"/>
    <property type="match status" value="1"/>
</dbReference>
<evidence type="ECO:0000256" key="16">
    <source>
        <dbReference type="PIRSR" id="PIRSR600823-2"/>
    </source>
</evidence>
<evidence type="ECO:0000256" key="1">
    <source>
        <dbReference type="ARBA" id="ARBA00000189"/>
    </source>
</evidence>
<feature type="disulfide bond" evidence="19">
    <location>
        <begin position="150"/>
        <end position="343"/>
    </location>
</feature>
<evidence type="ECO:0000256" key="12">
    <source>
        <dbReference type="ARBA" id="ARBA00023004"/>
    </source>
</evidence>
<feature type="active site" description="Proton acceptor" evidence="15">
    <location>
        <position position="95"/>
    </location>
</feature>
<feature type="disulfide bond" evidence="19">
    <location>
        <begin position="64"/>
        <end position="144"/>
    </location>
</feature>
<evidence type="ECO:0000256" key="14">
    <source>
        <dbReference type="ARBA" id="ARBA00023180"/>
    </source>
</evidence>
<keyword evidence="12 17" id="KW-0408">Iron</keyword>
<evidence type="ECO:0000256" key="6">
    <source>
        <dbReference type="ARBA" id="ARBA00022559"/>
    </source>
</evidence>
<comment type="caution">
    <text evidence="23">The sequence shown here is derived from an EMBL/GenBank/DDBJ whole genome shotgun (WGS) entry which is preliminary data.</text>
</comment>
<feature type="compositionally biased region" description="Polar residues" evidence="21">
    <location>
        <begin position="245"/>
        <end position="261"/>
    </location>
</feature>
<dbReference type="InterPro" id="IPR019793">
    <property type="entry name" value="Peroxidases_heam-ligand_BS"/>
</dbReference>
<dbReference type="GO" id="GO:0140825">
    <property type="term" value="F:lactoperoxidase activity"/>
    <property type="evidence" value="ECO:0007669"/>
    <property type="project" value="UniProtKB-EC"/>
</dbReference>
<evidence type="ECO:0000256" key="19">
    <source>
        <dbReference type="PIRSR" id="PIRSR600823-5"/>
    </source>
</evidence>
<feature type="disulfide bond" evidence="19">
    <location>
        <begin position="227"/>
        <end position="252"/>
    </location>
</feature>
<feature type="region of interest" description="Disordered" evidence="21">
    <location>
        <begin position="245"/>
        <end position="264"/>
    </location>
</feature>
<dbReference type="GO" id="GO:0006979">
    <property type="term" value="P:response to oxidative stress"/>
    <property type="evidence" value="ECO:0007669"/>
    <property type="project" value="UniProtKB-UniRule"/>
</dbReference>
<keyword evidence="20" id="KW-0964">Secreted</keyword>